<dbReference type="InterPro" id="IPR029063">
    <property type="entry name" value="SAM-dependent_MTases_sf"/>
</dbReference>
<dbReference type="SUPFAM" id="SSF53335">
    <property type="entry name" value="S-adenosyl-L-methionine-dependent methyltransferases"/>
    <property type="match status" value="1"/>
</dbReference>
<dbReference type="CDD" id="cd02440">
    <property type="entry name" value="AdoMet_MTases"/>
    <property type="match status" value="1"/>
</dbReference>
<accession>A0A919JDT0</accession>
<proteinExistence type="predicted"/>
<dbReference type="GO" id="GO:0008757">
    <property type="term" value="F:S-adenosylmethionine-dependent methyltransferase activity"/>
    <property type="evidence" value="ECO:0007669"/>
    <property type="project" value="InterPro"/>
</dbReference>
<feature type="domain" description="Methyltransferase type 11" evidence="1">
    <location>
        <begin position="47"/>
        <end position="144"/>
    </location>
</feature>
<dbReference type="PANTHER" id="PTHR43861:SF1">
    <property type="entry name" value="TRANS-ACONITATE 2-METHYLTRANSFERASE"/>
    <property type="match status" value="1"/>
</dbReference>
<evidence type="ECO:0000313" key="2">
    <source>
        <dbReference type="EMBL" id="GIE48581.1"/>
    </source>
</evidence>
<reference evidence="2" key="1">
    <citation type="submission" date="2021-01" db="EMBL/GenBank/DDBJ databases">
        <title>Whole genome shotgun sequence of Actinoplanes nipponensis NBRC 14063.</title>
        <authorList>
            <person name="Komaki H."/>
            <person name="Tamura T."/>
        </authorList>
    </citation>
    <scope>NUCLEOTIDE SEQUENCE</scope>
    <source>
        <strain evidence="2">NBRC 14063</strain>
    </source>
</reference>
<sequence length="265" mass="27255">MPSEVPGVVGTFDQAAASYDSVGVDFFTPMGSELVRRAAVRPGEHVLDVGCGRGAVLLSAAAAAGPTGRVVGIDLAPAMVELTRAATASLPGVSVRVGDAGAPDFPPGSFDVVTAGLVLFFLPDLPAALAAYRRLLRPGGRLAFSSFVAFDPRYERAMKALAAHTGTPRRDPAPGVFGSEESLRAALGAFSAVRVTEFTQVSRFADVGHWLTWVASHGGRAVVAKVPPDRLAAATADAAAELAAARADDGAIHLTTTIRVVVADR</sequence>
<gene>
    <name evidence="2" type="ORF">Ani05nite_21150</name>
</gene>
<name>A0A919JDT0_9ACTN</name>
<dbReference type="InterPro" id="IPR013216">
    <property type="entry name" value="Methyltransf_11"/>
</dbReference>
<organism evidence="2 3">
    <name type="scientific">Actinoplanes nipponensis</name>
    <dbReference type="NCBI Taxonomy" id="135950"/>
    <lineage>
        <taxon>Bacteria</taxon>
        <taxon>Bacillati</taxon>
        <taxon>Actinomycetota</taxon>
        <taxon>Actinomycetes</taxon>
        <taxon>Micromonosporales</taxon>
        <taxon>Micromonosporaceae</taxon>
        <taxon>Actinoplanes</taxon>
    </lineage>
</organism>
<keyword evidence="3" id="KW-1185">Reference proteome</keyword>
<dbReference type="PANTHER" id="PTHR43861">
    <property type="entry name" value="TRANS-ACONITATE 2-METHYLTRANSFERASE-RELATED"/>
    <property type="match status" value="1"/>
</dbReference>
<evidence type="ECO:0000259" key="1">
    <source>
        <dbReference type="Pfam" id="PF08241"/>
    </source>
</evidence>
<comment type="caution">
    <text evidence="2">The sequence shown here is derived from an EMBL/GenBank/DDBJ whole genome shotgun (WGS) entry which is preliminary data.</text>
</comment>
<dbReference type="Proteomes" id="UP000647172">
    <property type="component" value="Unassembled WGS sequence"/>
</dbReference>
<dbReference type="Gene3D" id="3.40.50.150">
    <property type="entry name" value="Vaccinia Virus protein VP39"/>
    <property type="match status" value="1"/>
</dbReference>
<dbReference type="Pfam" id="PF08241">
    <property type="entry name" value="Methyltransf_11"/>
    <property type="match status" value="1"/>
</dbReference>
<dbReference type="RefSeq" id="WP_203767254.1">
    <property type="nucleotide sequence ID" value="NZ_BAAAYJ010000114.1"/>
</dbReference>
<protein>
    <recommendedName>
        <fullName evidence="1">Methyltransferase type 11 domain-containing protein</fullName>
    </recommendedName>
</protein>
<dbReference type="AlphaFoldDB" id="A0A919JDT0"/>
<dbReference type="EMBL" id="BOMQ01000026">
    <property type="protein sequence ID" value="GIE48581.1"/>
    <property type="molecule type" value="Genomic_DNA"/>
</dbReference>
<evidence type="ECO:0000313" key="3">
    <source>
        <dbReference type="Proteomes" id="UP000647172"/>
    </source>
</evidence>